<keyword evidence="3" id="KW-1185">Reference proteome</keyword>
<evidence type="ECO:0000313" key="3">
    <source>
        <dbReference type="Proteomes" id="UP000184520"/>
    </source>
</evidence>
<feature type="compositionally biased region" description="Low complexity" evidence="1">
    <location>
        <begin position="40"/>
        <end position="52"/>
    </location>
</feature>
<dbReference type="Proteomes" id="UP000184520">
    <property type="component" value="Unassembled WGS sequence"/>
</dbReference>
<evidence type="ECO:0000313" key="2">
    <source>
        <dbReference type="EMBL" id="SHH11000.1"/>
    </source>
</evidence>
<accession>A0A1M5QAP9</accession>
<sequence>MASLQEQLLKAGLADKSKAKQARSEKRKKQKLKNKGAAVEQDASKVAAQAAAEAKKERDRELNQQRKAEADKKAVVAQIRQLITTNQQPKGNGDTLLNFTDDNVVKRMYVSAAVHKLVLDARLAVVRLDEEYALVPTPVADKIAERDENVVVYRADLREENKAKSEEDDWYADYEIPDDLTW</sequence>
<evidence type="ECO:0000256" key="1">
    <source>
        <dbReference type="SAM" id="MobiDB-lite"/>
    </source>
</evidence>
<dbReference type="Pfam" id="PF09831">
    <property type="entry name" value="DUF2058"/>
    <property type="match status" value="1"/>
</dbReference>
<feature type="compositionally biased region" description="Basic and acidic residues" evidence="1">
    <location>
        <begin position="13"/>
        <end position="24"/>
    </location>
</feature>
<organism evidence="2 3">
    <name type="scientific">Marisediminitalea aggregata</name>
    <dbReference type="NCBI Taxonomy" id="634436"/>
    <lineage>
        <taxon>Bacteria</taxon>
        <taxon>Pseudomonadati</taxon>
        <taxon>Pseudomonadota</taxon>
        <taxon>Gammaproteobacteria</taxon>
        <taxon>Alteromonadales</taxon>
        <taxon>Alteromonadaceae</taxon>
        <taxon>Marisediminitalea</taxon>
    </lineage>
</organism>
<feature type="compositionally biased region" description="Basic and acidic residues" evidence="1">
    <location>
        <begin position="53"/>
        <end position="70"/>
    </location>
</feature>
<feature type="region of interest" description="Disordered" evidence="1">
    <location>
        <begin position="1"/>
        <end position="70"/>
    </location>
</feature>
<gene>
    <name evidence="2" type="ORF">SAMN05216361_3809</name>
</gene>
<name>A0A1M5QAP9_9ALTE</name>
<feature type="compositionally biased region" description="Basic residues" evidence="1">
    <location>
        <begin position="25"/>
        <end position="34"/>
    </location>
</feature>
<dbReference type="AlphaFoldDB" id="A0A1M5QAP9"/>
<dbReference type="InterPro" id="IPR018636">
    <property type="entry name" value="DUF2058"/>
</dbReference>
<protein>
    <recommendedName>
        <fullName evidence="4">Nucleoprotein/polynucleotide-associated enzyme</fullName>
    </recommendedName>
</protein>
<dbReference type="EMBL" id="FQWD01000006">
    <property type="protein sequence ID" value="SHH11000.1"/>
    <property type="molecule type" value="Genomic_DNA"/>
</dbReference>
<evidence type="ECO:0008006" key="4">
    <source>
        <dbReference type="Google" id="ProtNLM"/>
    </source>
</evidence>
<proteinExistence type="predicted"/>
<reference evidence="3" key="1">
    <citation type="submission" date="2016-11" db="EMBL/GenBank/DDBJ databases">
        <authorList>
            <person name="Varghese N."/>
            <person name="Submissions S."/>
        </authorList>
    </citation>
    <scope>NUCLEOTIDE SEQUENCE [LARGE SCALE GENOMIC DNA]</scope>
    <source>
        <strain evidence="3">CGMCC 1.8995</strain>
    </source>
</reference>
<dbReference type="STRING" id="634436.SAMN05216361_3809"/>
<dbReference type="OrthoDB" id="5294470at2"/>
<dbReference type="RefSeq" id="WP_073324744.1">
    <property type="nucleotide sequence ID" value="NZ_FQWD01000006.1"/>
</dbReference>